<evidence type="ECO:0000256" key="6">
    <source>
        <dbReference type="ARBA" id="ARBA00023136"/>
    </source>
</evidence>
<reference evidence="9 10" key="1">
    <citation type="submission" date="2017-09" db="EMBL/GenBank/DDBJ databases">
        <title>Sphingomonas adhaesiva DSM 7418, whole genome shotgun sequence.</title>
        <authorList>
            <person name="Feng G."/>
            <person name="Zhu H."/>
        </authorList>
    </citation>
    <scope>NUCLEOTIDE SEQUENCE [LARGE SCALE GENOMIC DNA]</scope>
    <source>
        <strain evidence="9 10">DSM 7418</strain>
    </source>
</reference>
<dbReference type="GO" id="GO:0015562">
    <property type="term" value="F:efflux transmembrane transporter activity"/>
    <property type="evidence" value="ECO:0007669"/>
    <property type="project" value="InterPro"/>
</dbReference>
<dbReference type="SUPFAM" id="SSF56954">
    <property type="entry name" value="Outer membrane efflux proteins (OEP)"/>
    <property type="match status" value="1"/>
</dbReference>
<evidence type="ECO:0000256" key="8">
    <source>
        <dbReference type="SAM" id="Coils"/>
    </source>
</evidence>
<accession>A0A2A4I6M8</accession>
<evidence type="ECO:0000256" key="4">
    <source>
        <dbReference type="ARBA" id="ARBA00022452"/>
    </source>
</evidence>
<evidence type="ECO:0008006" key="11">
    <source>
        <dbReference type="Google" id="ProtNLM"/>
    </source>
</evidence>
<dbReference type="PANTHER" id="PTHR30026:SF22">
    <property type="entry name" value="OUTER MEMBRANE EFFLUX PROTEIN"/>
    <property type="match status" value="1"/>
</dbReference>
<comment type="similarity">
    <text evidence="2">Belongs to the outer membrane factor (OMF) (TC 1.B.17) family.</text>
</comment>
<proteinExistence type="inferred from homology"/>
<keyword evidence="7" id="KW-0998">Cell outer membrane</keyword>
<evidence type="ECO:0000256" key="5">
    <source>
        <dbReference type="ARBA" id="ARBA00022692"/>
    </source>
</evidence>
<evidence type="ECO:0000256" key="3">
    <source>
        <dbReference type="ARBA" id="ARBA00022448"/>
    </source>
</evidence>
<sequence length="508" mass="55820">MTAPPVPAAPPAAPCGRRMAHRTKTGGILMSSPSRPARAGHRLGAVLLAGAVLCGASAAVAQDAPVVAAPADPAALARPGESEPLRAAIVELLRKNPDIQIALARQDDARYAIGEARAAYLPRVDLSLASGPEYVLPYQATDNTMLRRSEGVLTLHQNIWDFGATINDVKRARAAFSSAEWNTREQIERIAFETTAAYLSLLEKQRTVELIEEEIATQAKMSRTIQVQKDLGLTTAADVSRAQVRQDNLQAQLLDAQSQLQQQREAYRRLTGHLPGRATDLPAVDTALPADADAAVQMIEDHNPELAQAVQNRRSIERQLLSQKASFYPRIGLDAQANLRNEVMGRTGRNEDARVVVTLSYNILRGGADYALMRRIEARVRESDYEVDRVRRNVEQDLRIDFQSLAAANDKMATIESQVAAAEKVVTLYREQFRSGNRSVFDLLDTQQALFQARLNRLTNYTQKQVSGLRVLQKLAGLFDFVSGGQPLTKYGREIVVPRPPARVGPNL</sequence>
<organism evidence="9 10">
    <name type="scientific">Sphingomonas adhaesiva</name>
    <dbReference type="NCBI Taxonomy" id="28212"/>
    <lineage>
        <taxon>Bacteria</taxon>
        <taxon>Pseudomonadati</taxon>
        <taxon>Pseudomonadota</taxon>
        <taxon>Alphaproteobacteria</taxon>
        <taxon>Sphingomonadales</taxon>
        <taxon>Sphingomonadaceae</taxon>
        <taxon>Sphingomonas</taxon>
    </lineage>
</organism>
<gene>
    <name evidence="9" type="ORF">COA07_10080</name>
</gene>
<dbReference type="AlphaFoldDB" id="A0A2A4I6M8"/>
<keyword evidence="8" id="KW-0175">Coiled coil</keyword>
<protein>
    <recommendedName>
        <fullName evidence="11">Type I secretion protein TolC</fullName>
    </recommendedName>
</protein>
<dbReference type="InterPro" id="IPR051906">
    <property type="entry name" value="TolC-like"/>
</dbReference>
<evidence type="ECO:0000313" key="9">
    <source>
        <dbReference type="EMBL" id="PCG14149.1"/>
    </source>
</evidence>
<dbReference type="Gene3D" id="1.20.1600.10">
    <property type="entry name" value="Outer membrane efflux proteins (OEP)"/>
    <property type="match status" value="1"/>
</dbReference>
<dbReference type="EMBL" id="NWVC01000004">
    <property type="protein sequence ID" value="PCG14149.1"/>
    <property type="molecule type" value="Genomic_DNA"/>
</dbReference>
<keyword evidence="3" id="KW-0813">Transport</keyword>
<dbReference type="PANTHER" id="PTHR30026">
    <property type="entry name" value="OUTER MEMBRANE PROTEIN TOLC"/>
    <property type="match status" value="1"/>
</dbReference>
<evidence type="ECO:0000256" key="7">
    <source>
        <dbReference type="ARBA" id="ARBA00023237"/>
    </source>
</evidence>
<dbReference type="Pfam" id="PF02321">
    <property type="entry name" value="OEP"/>
    <property type="match status" value="2"/>
</dbReference>
<keyword evidence="10" id="KW-1185">Reference proteome</keyword>
<dbReference type="GO" id="GO:0015288">
    <property type="term" value="F:porin activity"/>
    <property type="evidence" value="ECO:0007669"/>
    <property type="project" value="TreeGrafter"/>
</dbReference>
<evidence type="ECO:0000256" key="2">
    <source>
        <dbReference type="ARBA" id="ARBA00007613"/>
    </source>
</evidence>
<feature type="coiled-coil region" evidence="8">
    <location>
        <begin position="239"/>
        <end position="266"/>
    </location>
</feature>
<name>A0A2A4I6M8_9SPHN</name>
<dbReference type="GO" id="GO:1990281">
    <property type="term" value="C:efflux pump complex"/>
    <property type="evidence" value="ECO:0007669"/>
    <property type="project" value="TreeGrafter"/>
</dbReference>
<dbReference type="InterPro" id="IPR003423">
    <property type="entry name" value="OMP_efflux"/>
</dbReference>
<keyword evidence="4" id="KW-1134">Transmembrane beta strand</keyword>
<comment type="caution">
    <text evidence="9">The sequence shown here is derived from an EMBL/GenBank/DDBJ whole genome shotgun (WGS) entry which is preliminary data.</text>
</comment>
<keyword evidence="5" id="KW-0812">Transmembrane</keyword>
<dbReference type="Proteomes" id="UP000218323">
    <property type="component" value="Unassembled WGS sequence"/>
</dbReference>
<evidence type="ECO:0000256" key="1">
    <source>
        <dbReference type="ARBA" id="ARBA00004442"/>
    </source>
</evidence>
<dbReference type="GO" id="GO:0009279">
    <property type="term" value="C:cell outer membrane"/>
    <property type="evidence" value="ECO:0007669"/>
    <property type="project" value="UniProtKB-SubCell"/>
</dbReference>
<keyword evidence="6" id="KW-0472">Membrane</keyword>
<evidence type="ECO:0000313" key="10">
    <source>
        <dbReference type="Proteomes" id="UP000218323"/>
    </source>
</evidence>
<comment type="subcellular location">
    <subcellularLocation>
        <location evidence="1">Cell outer membrane</location>
    </subcellularLocation>
</comment>